<name>A0A9P1FLM9_9DINO</name>
<protein>
    <submittedName>
        <fullName evidence="2">Uncharacterized protein</fullName>
    </submittedName>
</protein>
<keyword evidence="4" id="KW-1185">Reference proteome</keyword>
<comment type="caution">
    <text evidence="2">The sequence shown here is derived from an EMBL/GenBank/DDBJ whole genome shotgun (WGS) entry which is preliminary data.</text>
</comment>
<dbReference type="AlphaFoldDB" id="A0A9P1FLM9"/>
<reference evidence="2" key="1">
    <citation type="submission" date="2022-10" db="EMBL/GenBank/DDBJ databases">
        <authorList>
            <person name="Chen Y."/>
            <person name="Dougan E. K."/>
            <person name="Chan C."/>
            <person name="Rhodes N."/>
            <person name="Thang M."/>
        </authorList>
    </citation>
    <scope>NUCLEOTIDE SEQUENCE</scope>
</reference>
<accession>A0A9P1FLM9</accession>
<dbReference type="EMBL" id="CAMXCT020000557">
    <property type="protein sequence ID" value="CAL1133811.1"/>
    <property type="molecule type" value="Genomic_DNA"/>
</dbReference>
<feature type="region of interest" description="Disordered" evidence="1">
    <location>
        <begin position="1"/>
        <end position="73"/>
    </location>
</feature>
<reference evidence="3" key="2">
    <citation type="submission" date="2024-04" db="EMBL/GenBank/DDBJ databases">
        <authorList>
            <person name="Chen Y."/>
            <person name="Shah S."/>
            <person name="Dougan E. K."/>
            <person name="Thang M."/>
            <person name="Chan C."/>
        </authorList>
    </citation>
    <scope>NUCLEOTIDE SEQUENCE [LARGE SCALE GENOMIC DNA]</scope>
</reference>
<evidence type="ECO:0000313" key="2">
    <source>
        <dbReference type="EMBL" id="CAI3980436.1"/>
    </source>
</evidence>
<evidence type="ECO:0000313" key="4">
    <source>
        <dbReference type="Proteomes" id="UP001152797"/>
    </source>
</evidence>
<dbReference type="EMBL" id="CAMXCT030000557">
    <property type="protein sequence ID" value="CAL4767748.1"/>
    <property type="molecule type" value="Genomic_DNA"/>
</dbReference>
<organism evidence="2">
    <name type="scientific">Cladocopium goreaui</name>
    <dbReference type="NCBI Taxonomy" id="2562237"/>
    <lineage>
        <taxon>Eukaryota</taxon>
        <taxon>Sar</taxon>
        <taxon>Alveolata</taxon>
        <taxon>Dinophyceae</taxon>
        <taxon>Suessiales</taxon>
        <taxon>Symbiodiniaceae</taxon>
        <taxon>Cladocopium</taxon>
    </lineage>
</organism>
<feature type="region of interest" description="Disordered" evidence="1">
    <location>
        <begin position="100"/>
        <end position="127"/>
    </location>
</feature>
<gene>
    <name evidence="2" type="ORF">C1SCF055_LOCUS8307</name>
</gene>
<evidence type="ECO:0000313" key="3">
    <source>
        <dbReference type="EMBL" id="CAL1133811.1"/>
    </source>
</evidence>
<proteinExistence type="predicted"/>
<evidence type="ECO:0000256" key="1">
    <source>
        <dbReference type="SAM" id="MobiDB-lite"/>
    </source>
</evidence>
<sequence>MVLLFQDEPDEAVEPCQPVKKRSVFGDEPEEVSQKRSAKVSKTLQASVPSLFGAEPAETGGPHGSASANSSLRRPQTVHVDWTTMQLFANATFLKKTVELTKSTPSKRPYDNTKRSQNAAPAEKTSYKDIALNPARLKDLKAQPRCKCALKTCFERSDSVDSVKFLRELWNLEKSEQDSFDARL</sequence>
<dbReference type="Proteomes" id="UP001152797">
    <property type="component" value="Unassembled WGS sequence"/>
</dbReference>
<dbReference type="EMBL" id="CAMXCT010000557">
    <property type="protein sequence ID" value="CAI3980436.1"/>
    <property type="molecule type" value="Genomic_DNA"/>
</dbReference>